<dbReference type="OrthoDB" id="671595at2759"/>
<protein>
    <submittedName>
        <fullName evidence="3">Serpin family B member 8</fullName>
    </submittedName>
</protein>
<feature type="domain" description="Serpin" evidence="2">
    <location>
        <begin position="12"/>
        <end position="374"/>
    </location>
</feature>
<evidence type="ECO:0000313" key="3">
    <source>
        <dbReference type="Ensembl" id="ENSLLEP00000016269.1"/>
    </source>
</evidence>
<dbReference type="GO" id="GO:0004867">
    <property type="term" value="F:serine-type endopeptidase inhibitor activity"/>
    <property type="evidence" value="ECO:0007669"/>
    <property type="project" value="InterPro"/>
</dbReference>
<dbReference type="PANTHER" id="PTHR11461:SF382">
    <property type="entry name" value="SERPIN B10-LIKE"/>
    <property type="match status" value="1"/>
</dbReference>
<evidence type="ECO:0000313" key="4">
    <source>
        <dbReference type="Proteomes" id="UP000694569"/>
    </source>
</evidence>
<accession>A0A8C5PDG7</accession>
<comment type="similarity">
    <text evidence="1">Belongs to the serpin family.</text>
</comment>
<dbReference type="AlphaFoldDB" id="A0A8C5PDG7"/>
<name>A0A8C5PDG7_9ANUR</name>
<keyword evidence="4" id="KW-1185">Reference proteome</keyword>
<dbReference type="Gene3D" id="2.30.39.10">
    <property type="entry name" value="Alpha-1-antitrypsin, domain 1"/>
    <property type="match status" value="1"/>
</dbReference>
<dbReference type="SMART" id="SM00093">
    <property type="entry name" value="SERPIN"/>
    <property type="match status" value="1"/>
</dbReference>
<dbReference type="InterPro" id="IPR023796">
    <property type="entry name" value="Serpin_dom"/>
</dbReference>
<organism evidence="3 4">
    <name type="scientific">Leptobrachium leishanense</name>
    <name type="common">Leishan spiny toad</name>
    <dbReference type="NCBI Taxonomy" id="445787"/>
    <lineage>
        <taxon>Eukaryota</taxon>
        <taxon>Metazoa</taxon>
        <taxon>Chordata</taxon>
        <taxon>Craniata</taxon>
        <taxon>Vertebrata</taxon>
        <taxon>Euteleostomi</taxon>
        <taxon>Amphibia</taxon>
        <taxon>Batrachia</taxon>
        <taxon>Anura</taxon>
        <taxon>Pelobatoidea</taxon>
        <taxon>Megophryidae</taxon>
        <taxon>Leptobrachium</taxon>
    </lineage>
</organism>
<dbReference type="SUPFAM" id="SSF56574">
    <property type="entry name" value="Serpins"/>
    <property type="match status" value="1"/>
</dbReference>
<dbReference type="InterPro" id="IPR042178">
    <property type="entry name" value="Serpin_sf_1"/>
</dbReference>
<proteinExistence type="inferred from homology"/>
<dbReference type="Gene3D" id="3.30.497.10">
    <property type="entry name" value="Antithrombin, subunit I, domain 2"/>
    <property type="match status" value="1"/>
</dbReference>
<dbReference type="Proteomes" id="UP000694569">
    <property type="component" value="Unplaced"/>
</dbReference>
<reference evidence="3" key="1">
    <citation type="submission" date="2025-08" db="UniProtKB">
        <authorList>
            <consortium name="Ensembl"/>
        </authorList>
    </citation>
    <scope>IDENTIFICATION</scope>
</reference>
<dbReference type="GO" id="GO:0005615">
    <property type="term" value="C:extracellular space"/>
    <property type="evidence" value="ECO:0007669"/>
    <property type="project" value="InterPro"/>
</dbReference>
<dbReference type="Ensembl" id="ENSLLET00000016892.1">
    <property type="protein sequence ID" value="ENSLLEP00000016269.1"/>
    <property type="gene ID" value="ENSLLEG00000010369.1"/>
</dbReference>
<dbReference type="InterPro" id="IPR036186">
    <property type="entry name" value="Serpin_sf"/>
</dbReference>
<dbReference type="Pfam" id="PF00079">
    <property type="entry name" value="Serpin"/>
    <property type="match status" value="1"/>
</dbReference>
<reference evidence="3" key="2">
    <citation type="submission" date="2025-09" db="UniProtKB">
        <authorList>
            <consortium name="Ensembl"/>
        </authorList>
    </citation>
    <scope>IDENTIFICATION</scope>
</reference>
<sequence>MDISDANNQFALDVLREIGNELVGQNVVFAPLSILMTMIMVYSGAGGNTAAQMGKVLHVNNIKNVNPKCKNVLVELFQSNPDYKLRNMNKLFGEKTYQFLPSYLGALNASYGAVLEKVDFLNDTERTRQYINEWITNQTDGKIKELLPKKSVSSNTALAVVNVLYFLANWTKQFDGKTTKKGSFKLITGEEVNVDMMFTANKFNFNYISNPGLSIIELPYGKTQGLSMFVLLPNNNTVLKKLDLQISYKDIANWVSETNMKPVNVALHLPKFRIEQSIPLRNILSSMGMSDPFDPLRANFTQMTDRDNLFVSDVHHKTFIEVNERGTEAASATAAVITSRSSLREQFNADHPFHFFIREKKTQCILIYGKTPSHWK</sequence>
<evidence type="ECO:0000256" key="1">
    <source>
        <dbReference type="RuleBase" id="RU000411"/>
    </source>
</evidence>
<dbReference type="GeneTree" id="ENSGT00940000154835"/>
<evidence type="ECO:0000259" key="2">
    <source>
        <dbReference type="SMART" id="SM00093"/>
    </source>
</evidence>
<dbReference type="PANTHER" id="PTHR11461">
    <property type="entry name" value="SERINE PROTEASE INHIBITOR, SERPIN"/>
    <property type="match status" value="1"/>
</dbReference>
<dbReference type="InterPro" id="IPR042185">
    <property type="entry name" value="Serpin_sf_2"/>
</dbReference>
<dbReference type="InterPro" id="IPR000215">
    <property type="entry name" value="Serpin_fam"/>
</dbReference>